<dbReference type="EMBL" id="KF740664">
    <property type="protein sequence ID" value="AHH01868.1"/>
    <property type="molecule type" value="Genomic_DNA"/>
</dbReference>
<protein>
    <recommendedName>
        <fullName evidence="3">F-box domain-containing protein</fullName>
    </recommendedName>
</protein>
<evidence type="ECO:0000313" key="1">
    <source>
        <dbReference type="EMBL" id="AHH01868.1"/>
    </source>
</evidence>
<dbReference type="RefSeq" id="YP_009001203.1">
    <property type="nucleotide sequence ID" value="NC_023423.1"/>
</dbReference>
<evidence type="ECO:0008006" key="3">
    <source>
        <dbReference type="Google" id="ProtNLM"/>
    </source>
</evidence>
<dbReference type="GeneID" id="18266329"/>
<organism evidence="1 2">
    <name type="scientific">Pithovirus sibericum</name>
    <dbReference type="NCBI Taxonomy" id="1450746"/>
    <lineage>
        <taxon>Viruses</taxon>
        <taxon>Pithoviruses</taxon>
        <taxon>Orthopithovirinae</taxon>
        <taxon>Alphapithovirus</taxon>
        <taxon>Alphapithovirus sibericum</taxon>
    </lineage>
</organism>
<gene>
    <name evidence="1" type="ORF">pv_301</name>
</gene>
<name>W5S525_9VIRU</name>
<evidence type="ECO:0000313" key="2">
    <source>
        <dbReference type="Proteomes" id="UP000202176"/>
    </source>
</evidence>
<keyword evidence="2" id="KW-1185">Reference proteome</keyword>
<dbReference type="Proteomes" id="UP000202176">
    <property type="component" value="Segment"/>
</dbReference>
<reference evidence="1 2" key="1">
    <citation type="journal article" date="2014" name="Proc. Natl. Acad. Sci. U.S.A.">
        <title>Thirty-thousand-year-old distant relative of giant icosahedral DNA viruses with a pandoravirus morphology.</title>
        <authorList>
            <person name="Legendre M."/>
            <person name="Bartoli J."/>
            <person name="Shmakova L."/>
            <person name="Jeudy S."/>
            <person name="Labadie K."/>
            <person name="Adrait A."/>
            <person name="Lescot M."/>
            <person name="Poirot O."/>
            <person name="Bertaux L."/>
            <person name="Bruley C."/>
            <person name="Coute Y."/>
            <person name="Rivkina E."/>
            <person name="Abergel C."/>
            <person name="Claverie J.M."/>
        </authorList>
    </citation>
    <scope>NUCLEOTIDE SEQUENCE [LARGE SCALE GENOMIC DNA]</scope>
    <source>
        <strain evidence="1">P1084-T</strain>
    </source>
</reference>
<proteinExistence type="predicted"/>
<sequence>MNFFQSLPDEINVQILSYLNNFSDFRKVNKIRGLAHILNWQFWRKKSLQDFKVSFWYFDLPIQQNRKLTGEQRFLEIHSKFKLIPESLARIENGRVEGIYNDTAAKSICENRKDVEFLSYLTNRKYPAGRYETIKLEKVASEARLKKIGICRSTHRLINTRLLFNDVTEYDEYMNEAERILYSSEDFNPNQEPLYYCPPLVLLVRGSALAFRGREQDFPFVKEVFINSNQLHRNIILNFTLISRNTKHFIQLWELNPPVNTEFREFLYHTAYFCANIEAISFLQSQGISPSFSLSIQCLAMGFAFDPHPVEVYQILQEAKRGKFSTLDFCHEAFRIDLDIRILLNLPRERENCLTDFNSDVRSLRYFALIEFQSTNHFFDRHAHSSIIRKKIYQELGIPVKFTPKKKFQGIPPDFLECFLKEE</sequence>
<dbReference type="KEGG" id="vg:18266329"/>
<accession>W5S525</accession>